<keyword evidence="3" id="KW-0862">Zinc</keyword>
<dbReference type="PROSITE" id="PS50016">
    <property type="entry name" value="ZF_PHD_2"/>
    <property type="match status" value="1"/>
</dbReference>
<feature type="compositionally biased region" description="Polar residues" evidence="5">
    <location>
        <begin position="539"/>
        <end position="549"/>
    </location>
</feature>
<feature type="compositionally biased region" description="Polar residues" evidence="5">
    <location>
        <begin position="567"/>
        <end position="578"/>
    </location>
</feature>
<evidence type="ECO:0008006" key="10">
    <source>
        <dbReference type="Google" id="ProtNLM"/>
    </source>
</evidence>
<keyword evidence="2 4" id="KW-0863">Zinc-finger</keyword>
<sequence>MDLTASAQPTEALTPEKRPIQNGADGELGTQLNKKLRLGPDSERDLRRVAEIVLALSTMAKIRGGKKPTEPEIGLMEEARSKLVDLCERLPPKDIVGRDAIAAVIEDLGLNAKLKEQRLGFRGPKLTIAEKFSLTKRKMDESKKYAAQTATYPSQPLKTNFNAAGETHGMSHTVCIPTDKSSHAPISTGGFAGSPLVHVSTVTPTSAQYQLPTSEARTSLVSSSVPGNHLGRDSSSPALPRVQLRTDGGSNGSSYAFQVQANSANHPPVNAPTWSAQTQSGPEHKVPNHTSVKVEGTAGMSKPLMTPLASRDQNSRSFASQPSSGNFPGGHQPSQKLRFVQAPSLPNNHNEIARIIQNLLQPQLPDHPTWIPPSRDYMSKALTCQTCQVSINEVDTVLICDACEKGYHITCAQSPNQRGIPRGEWHCTRCLSLSNGKPLPPKYGRVMRSNIQLKVLSSTVPSSTVPSSTVPSSTVSSSTPGVQMSSRNKMGALDPKVYEQKINAHVSTVFQNPAHLVGVGTNNIKSATDPKISFAREMQGNNFPSSSVNTDDKPLSGSFLSSEISSQQIGNFESSTSDVKPFESRAEPSDLSNKDADPKISTACETQGNIFPSSSKNTDDKTLSGSLLSGERSSQQRDSSESSRSDKRPFESSAEPPADLSNKDSDPNISSARETEGNDFPSRSQNTDEKPLSGSFMSSERSSREIDNSESSRLFESSTEPPADLSNKDADSKISNARETQENNFSASSKSMDEKPLSGCFLSSERSSQQIDNSELSISDEIPSESKTEPPSDLSIEDTDKSVHSQPFSNSEVVDRAGGLPNFGEVPSKSHENNYTSKDPDNSHPGEDSGCSIRCDVKRDDQGIAQENTCESLVVSGGTLEHTGFSSNGLRPVEWIGDSIQVVSEKTFYRSCCIDGVTYELQEHALFQSSHGKLIPSKLQSMWEDRKTGSKWVIVNSCYFPSDLPENVGRPSTPESNEVYESNHESTVMAGLIQGPCEVLPLVKFSEENERRSRLGHEANNELRPVFLCKWNYDEFKGLLQPVSQ</sequence>
<evidence type="ECO:0000256" key="2">
    <source>
        <dbReference type="ARBA" id="ARBA00022771"/>
    </source>
</evidence>
<dbReference type="InterPro" id="IPR001025">
    <property type="entry name" value="BAH_dom"/>
</dbReference>
<dbReference type="PROSITE" id="PS51038">
    <property type="entry name" value="BAH"/>
    <property type="match status" value="1"/>
</dbReference>
<dbReference type="PANTHER" id="PTHR47527:SF3">
    <property type="entry name" value="RING_FYVE_PHD ZINC FINGER SUPERFAMILY PROTEIN"/>
    <property type="match status" value="1"/>
</dbReference>
<feature type="compositionally biased region" description="Basic and acidic residues" evidence="5">
    <location>
        <begin position="634"/>
        <end position="650"/>
    </location>
</feature>
<name>A0AAW1XP53_RUBAR</name>
<evidence type="ECO:0000259" key="6">
    <source>
        <dbReference type="PROSITE" id="PS50016"/>
    </source>
</evidence>
<evidence type="ECO:0000313" key="8">
    <source>
        <dbReference type="EMBL" id="KAK9938671.1"/>
    </source>
</evidence>
<feature type="compositionally biased region" description="Polar residues" evidence="5">
    <location>
        <begin position="764"/>
        <end position="777"/>
    </location>
</feature>
<dbReference type="GO" id="GO:0008270">
    <property type="term" value="F:zinc ion binding"/>
    <property type="evidence" value="ECO:0007669"/>
    <property type="project" value="UniProtKB-KW"/>
</dbReference>
<dbReference type="CDD" id="cd04370">
    <property type="entry name" value="BAH"/>
    <property type="match status" value="1"/>
</dbReference>
<dbReference type="PANTHER" id="PTHR47527">
    <property type="entry name" value="RING/FYVE/PHD ZINC FINGER SUPERFAMILY PROTEIN"/>
    <property type="match status" value="1"/>
</dbReference>
<feature type="compositionally biased region" description="Polar residues" evidence="5">
    <location>
        <begin position="733"/>
        <end position="750"/>
    </location>
</feature>
<feature type="domain" description="PHD-type" evidence="6">
    <location>
        <begin position="381"/>
        <end position="433"/>
    </location>
</feature>
<dbReference type="Gene3D" id="3.30.40.10">
    <property type="entry name" value="Zinc/RING finger domain, C3HC4 (zinc finger)"/>
    <property type="match status" value="1"/>
</dbReference>
<evidence type="ECO:0000256" key="3">
    <source>
        <dbReference type="ARBA" id="ARBA00022833"/>
    </source>
</evidence>
<dbReference type="InterPro" id="IPR001965">
    <property type="entry name" value="Znf_PHD"/>
</dbReference>
<proteinExistence type="predicted"/>
<evidence type="ECO:0000256" key="5">
    <source>
        <dbReference type="SAM" id="MobiDB-lite"/>
    </source>
</evidence>
<feature type="compositionally biased region" description="Low complexity" evidence="5">
    <location>
        <begin position="624"/>
        <end position="633"/>
    </location>
</feature>
<dbReference type="PROSITE" id="PS01359">
    <property type="entry name" value="ZF_PHD_1"/>
    <property type="match status" value="1"/>
</dbReference>
<feature type="compositionally biased region" description="Basic and acidic residues" evidence="5">
    <location>
        <begin position="828"/>
        <end position="847"/>
    </location>
</feature>
<dbReference type="Pfam" id="PF01426">
    <property type="entry name" value="BAH"/>
    <property type="match status" value="1"/>
</dbReference>
<feature type="compositionally biased region" description="Low complexity" evidence="5">
    <location>
        <begin position="556"/>
        <end position="566"/>
    </location>
</feature>
<accession>A0AAW1XP53</accession>
<evidence type="ECO:0000256" key="1">
    <source>
        <dbReference type="ARBA" id="ARBA00022723"/>
    </source>
</evidence>
<evidence type="ECO:0000313" key="9">
    <source>
        <dbReference type="Proteomes" id="UP001457282"/>
    </source>
</evidence>
<keyword evidence="1" id="KW-0479">Metal-binding</keyword>
<dbReference type="InterPro" id="IPR011011">
    <property type="entry name" value="Znf_FYVE_PHD"/>
</dbReference>
<feature type="region of interest" description="Disordered" evidence="5">
    <location>
        <begin position="301"/>
        <end position="334"/>
    </location>
</feature>
<dbReference type="GO" id="GO:0003682">
    <property type="term" value="F:chromatin binding"/>
    <property type="evidence" value="ECO:0007669"/>
    <property type="project" value="InterPro"/>
</dbReference>
<feature type="compositionally biased region" description="Polar residues" evidence="5">
    <location>
        <begin position="252"/>
        <end position="265"/>
    </location>
</feature>
<comment type="caution">
    <text evidence="8">The sequence shown here is derived from an EMBL/GenBank/DDBJ whole genome shotgun (WGS) entry which is preliminary data.</text>
</comment>
<feature type="compositionally biased region" description="Polar residues" evidence="5">
    <location>
        <begin position="211"/>
        <end position="226"/>
    </location>
</feature>
<dbReference type="InterPro" id="IPR043151">
    <property type="entry name" value="BAH_sf"/>
</dbReference>
<evidence type="ECO:0000256" key="4">
    <source>
        <dbReference type="PROSITE-ProRule" id="PRU00146"/>
    </source>
</evidence>
<protein>
    <recommendedName>
        <fullName evidence="10">PHD finger protein</fullName>
    </recommendedName>
</protein>
<dbReference type="Gene3D" id="2.30.30.490">
    <property type="match status" value="1"/>
</dbReference>
<dbReference type="Proteomes" id="UP001457282">
    <property type="component" value="Unassembled WGS sequence"/>
</dbReference>
<dbReference type="EMBL" id="JBEDUW010000003">
    <property type="protein sequence ID" value="KAK9938671.1"/>
    <property type="molecule type" value="Genomic_DNA"/>
</dbReference>
<dbReference type="InterPro" id="IPR019787">
    <property type="entry name" value="Znf_PHD-finger"/>
</dbReference>
<dbReference type="Pfam" id="PF00628">
    <property type="entry name" value="PHD"/>
    <property type="match status" value="1"/>
</dbReference>
<gene>
    <name evidence="8" type="ORF">M0R45_015394</name>
</gene>
<reference evidence="8 9" key="1">
    <citation type="journal article" date="2023" name="G3 (Bethesda)">
        <title>A chromosome-length genome assembly and annotation of blackberry (Rubus argutus, cv. 'Hillquist').</title>
        <authorList>
            <person name="Bruna T."/>
            <person name="Aryal R."/>
            <person name="Dudchenko O."/>
            <person name="Sargent D.J."/>
            <person name="Mead D."/>
            <person name="Buti M."/>
            <person name="Cavallini A."/>
            <person name="Hytonen T."/>
            <person name="Andres J."/>
            <person name="Pham M."/>
            <person name="Weisz D."/>
            <person name="Mascagni F."/>
            <person name="Usai G."/>
            <person name="Natali L."/>
            <person name="Bassil N."/>
            <person name="Fernandez G.E."/>
            <person name="Lomsadze A."/>
            <person name="Armour M."/>
            <person name="Olukolu B."/>
            <person name="Poorten T."/>
            <person name="Britton C."/>
            <person name="Davik J."/>
            <person name="Ashrafi H."/>
            <person name="Aiden E.L."/>
            <person name="Borodovsky M."/>
            <person name="Worthington M."/>
        </authorList>
    </citation>
    <scope>NUCLEOTIDE SEQUENCE [LARGE SCALE GENOMIC DNA]</scope>
    <source>
        <strain evidence="8">PI 553951</strain>
    </source>
</reference>
<feature type="region of interest" description="Disordered" evidence="5">
    <location>
        <begin position="462"/>
        <end position="487"/>
    </location>
</feature>
<organism evidence="8 9">
    <name type="scientific">Rubus argutus</name>
    <name type="common">Southern blackberry</name>
    <dbReference type="NCBI Taxonomy" id="59490"/>
    <lineage>
        <taxon>Eukaryota</taxon>
        <taxon>Viridiplantae</taxon>
        <taxon>Streptophyta</taxon>
        <taxon>Embryophyta</taxon>
        <taxon>Tracheophyta</taxon>
        <taxon>Spermatophyta</taxon>
        <taxon>Magnoliopsida</taxon>
        <taxon>eudicotyledons</taxon>
        <taxon>Gunneridae</taxon>
        <taxon>Pentapetalae</taxon>
        <taxon>rosids</taxon>
        <taxon>fabids</taxon>
        <taxon>Rosales</taxon>
        <taxon>Rosaceae</taxon>
        <taxon>Rosoideae</taxon>
        <taxon>Rosoideae incertae sedis</taxon>
        <taxon>Rubus</taxon>
    </lineage>
</organism>
<feature type="domain" description="BAH" evidence="7">
    <location>
        <begin position="917"/>
        <end position="1044"/>
    </location>
</feature>
<feature type="compositionally biased region" description="Polar residues" evidence="5">
    <location>
        <begin position="603"/>
        <end position="616"/>
    </location>
</feature>
<dbReference type="AlphaFoldDB" id="A0AAW1XP53"/>
<feature type="compositionally biased region" description="Polar residues" evidence="5">
    <location>
        <begin position="1"/>
        <end position="11"/>
    </location>
</feature>
<dbReference type="InterPro" id="IPR019786">
    <property type="entry name" value="Zinc_finger_PHD-type_CS"/>
</dbReference>
<feature type="region of interest" description="Disordered" evidence="5">
    <location>
        <begin position="1"/>
        <end position="33"/>
    </location>
</feature>
<feature type="compositionally biased region" description="Low complexity" evidence="5">
    <location>
        <begin position="462"/>
        <end position="480"/>
    </location>
</feature>
<feature type="region of interest" description="Disordered" evidence="5">
    <location>
        <begin position="538"/>
        <end position="850"/>
    </location>
</feature>
<evidence type="ECO:0000259" key="7">
    <source>
        <dbReference type="PROSITE" id="PS51038"/>
    </source>
</evidence>
<dbReference type="SUPFAM" id="SSF57903">
    <property type="entry name" value="FYVE/PHD zinc finger"/>
    <property type="match status" value="1"/>
</dbReference>
<keyword evidence="9" id="KW-1185">Reference proteome</keyword>
<feature type="region of interest" description="Disordered" evidence="5">
    <location>
        <begin position="211"/>
        <end position="289"/>
    </location>
</feature>
<feature type="compositionally biased region" description="Basic and acidic residues" evidence="5">
    <location>
        <begin position="580"/>
        <end position="598"/>
    </location>
</feature>
<dbReference type="InterPro" id="IPR013083">
    <property type="entry name" value="Znf_RING/FYVE/PHD"/>
</dbReference>
<dbReference type="SMART" id="SM00249">
    <property type="entry name" value="PHD"/>
    <property type="match status" value="1"/>
</dbReference>
<dbReference type="InterPro" id="IPR056699">
    <property type="entry name" value="DUF7797"/>
</dbReference>
<feature type="compositionally biased region" description="Polar residues" evidence="5">
    <location>
        <begin position="311"/>
        <end position="326"/>
    </location>
</feature>
<feature type="compositionally biased region" description="Polar residues" evidence="5">
    <location>
        <begin position="709"/>
        <end position="720"/>
    </location>
</feature>
<dbReference type="Pfam" id="PF25073">
    <property type="entry name" value="DUF7797"/>
    <property type="match status" value="1"/>
</dbReference>
<feature type="compositionally biased region" description="Polar residues" evidence="5">
    <location>
        <begin position="272"/>
        <end position="281"/>
    </location>
</feature>